<name>A0A1I5X1J2_9PSED</name>
<evidence type="ECO:0000313" key="5">
    <source>
        <dbReference type="Proteomes" id="UP000198784"/>
    </source>
</evidence>
<dbReference type="Proteomes" id="UP000198784">
    <property type="component" value="Unassembled WGS sequence"/>
</dbReference>
<gene>
    <name evidence="4" type="ORF">SAMN05216190_14810</name>
</gene>
<protein>
    <submittedName>
        <fullName evidence="4">Amino acid ABC transporter substrate-binding protein, PAAT family</fullName>
    </submittedName>
</protein>
<dbReference type="AlphaFoldDB" id="A0A1I5X1J2"/>
<evidence type="ECO:0000256" key="2">
    <source>
        <dbReference type="ARBA" id="ARBA00022729"/>
    </source>
</evidence>
<sequence>MSGAEALRWGFSPLDGMPYVEVHDHQLRGGFTHQLGTLVGQRLGLELHFVETPNKRIEEFIQRGRIHLICNANPQWVAEPQRYRWSPRLYQEEDVLLLHRSDAPVAGMQDLHGKVLGTQLGYIYSLPLMEAFARQLVTRQNVRDLDSGLNLLSRQRLDALIDMRRPLTYKLAQRPELPLHISDWVVQRYDLHCIYGQHLPLSAERLNEVLLELRDSGEIARMLDGPGQSPQ</sequence>
<dbReference type="STRING" id="289003.SAMN05216190_14810"/>
<keyword evidence="2" id="KW-0732">Signal</keyword>
<organism evidence="4 5">
    <name type="scientific">Pseudomonas borbori</name>
    <dbReference type="NCBI Taxonomy" id="289003"/>
    <lineage>
        <taxon>Bacteria</taxon>
        <taxon>Pseudomonadati</taxon>
        <taxon>Pseudomonadota</taxon>
        <taxon>Gammaproteobacteria</taxon>
        <taxon>Pseudomonadales</taxon>
        <taxon>Pseudomonadaceae</taxon>
        <taxon>Pseudomonas</taxon>
    </lineage>
</organism>
<keyword evidence="5" id="KW-1185">Reference proteome</keyword>
<evidence type="ECO:0000256" key="1">
    <source>
        <dbReference type="ARBA" id="ARBA00010333"/>
    </source>
</evidence>
<dbReference type="Gene3D" id="3.40.190.10">
    <property type="entry name" value="Periplasmic binding protein-like II"/>
    <property type="match status" value="2"/>
</dbReference>
<evidence type="ECO:0000313" key="4">
    <source>
        <dbReference type="EMBL" id="SFQ25808.1"/>
    </source>
</evidence>
<dbReference type="PANTHER" id="PTHR35936:SF6">
    <property type="entry name" value="AMINO ACID ABC TRANSPORTER SUBSTRATE-BINDING PAAT FAMILY PROTEIN"/>
    <property type="match status" value="1"/>
</dbReference>
<dbReference type="PANTHER" id="PTHR35936">
    <property type="entry name" value="MEMBRANE-BOUND LYTIC MUREIN TRANSGLYCOSYLASE F"/>
    <property type="match status" value="1"/>
</dbReference>
<feature type="domain" description="Solute-binding protein family 3/N-terminal" evidence="3">
    <location>
        <begin position="19"/>
        <end position="223"/>
    </location>
</feature>
<accession>A0A1I5X1J2</accession>
<dbReference type="SUPFAM" id="SSF53850">
    <property type="entry name" value="Periplasmic binding protein-like II"/>
    <property type="match status" value="1"/>
</dbReference>
<proteinExistence type="inferred from homology"/>
<dbReference type="InterPro" id="IPR001638">
    <property type="entry name" value="Solute-binding_3/MltF_N"/>
</dbReference>
<dbReference type="EMBL" id="FOWX01000048">
    <property type="protein sequence ID" value="SFQ25808.1"/>
    <property type="molecule type" value="Genomic_DNA"/>
</dbReference>
<evidence type="ECO:0000259" key="3">
    <source>
        <dbReference type="Pfam" id="PF00497"/>
    </source>
</evidence>
<dbReference type="RefSeq" id="WP_244527359.1">
    <property type="nucleotide sequence ID" value="NZ_FOWX01000048.1"/>
</dbReference>
<comment type="similarity">
    <text evidence="1">Belongs to the bacterial solute-binding protein 3 family.</text>
</comment>
<dbReference type="Pfam" id="PF00497">
    <property type="entry name" value="SBP_bac_3"/>
    <property type="match status" value="1"/>
</dbReference>
<reference evidence="5" key="1">
    <citation type="submission" date="2016-10" db="EMBL/GenBank/DDBJ databases">
        <authorList>
            <person name="Varghese N."/>
            <person name="Submissions S."/>
        </authorList>
    </citation>
    <scope>NUCLEOTIDE SEQUENCE [LARGE SCALE GENOMIC DNA]</scope>
    <source>
        <strain evidence="5">DSM 17834</strain>
    </source>
</reference>